<dbReference type="InterPro" id="IPR057206">
    <property type="entry name" value="DUF7884"/>
</dbReference>
<sequence length="436" mass="49268">MPSLDVALVRALEPWAERVRSRAPLPLCICWGDEPSAAVYLCAPPHEPTVRLTLRSPKALPALLSPSLESLGEAYVEGHIDFEGSVSEIIDTAWRLAELAAEEGADSAAAEAAVPAPSVLDRLMQRMATAWQDRQRARHTPGADRAAIEYHYDVSNAFYARWLDPAMVYSCAYFETGEETLAEAQQKKIDHILTKLRLAPGHTLLDIGCGWGALVLRAAERFGARCVGITLSQNQYELARERVRAAGLEDRVEIRLQDYREVEGRFDRISSVGMFEHVGLANLPQYFRRIHDLLADDGWAMNHGITSTDPDDGETPYGGGRFIDRYVFPQGELPHIGTVLTTMQRGGLEAFDVENLRRHYARTLACWSEAFEARAEELRRMVDEKRFRIWRVYLAGCRWAFEHDRIALYQVLCRRAGRPARELPWSRRWMYAPASG</sequence>
<evidence type="ECO:0000256" key="2">
    <source>
        <dbReference type="ARBA" id="ARBA00022603"/>
    </source>
</evidence>
<gene>
    <name evidence="8" type="ORF">EDC62_1752</name>
</gene>
<feature type="domain" description="DUF7884" evidence="7">
    <location>
        <begin position="47"/>
        <end position="98"/>
    </location>
</feature>
<dbReference type="InterPro" id="IPR003333">
    <property type="entry name" value="CMAS"/>
</dbReference>
<protein>
    <submittedName>
        <fullName evidence="8">Cyclopropane-fatty-acyl-phospholipid synthase</fullName>
    </submittedName>
</protein>
<dbReference type="AlphaFoldDB" id="A0A3N4UYN3"/>
<dbReference type="GO" id="GO:0008168">
    <property type="term" value="F:methyltransferase activity"/>
    <property type="evidence" value="ECO:0007669"/>
    <property type="project" value="UniProtKB-KW"/>
</dbReference>
<keyword evidence="9" id="KW-1185">Reference proteome</keyword>
<evidence type="ECO:0000256" key="6">
    <source>
        <dbReference type="PIRSR" id="PIRSR003085-1"/>
    </source>
</evidence>
<dbReference type="SUPFAM" id="SSF53335">
    <property type="entry name" value="S-adenosyl-L-methionine-dependent methyltransferases"/>
    <property type="match status" value="1"/>
</dbReference>
<comment type="similarity">
    <text evidence="1">Belongs to the CFA/CMAS family.</text>
</comment>
<dbReference type="RefSeq" id="WP_124222737.1">
    <property type="nucleotide sequence ID" value="NZ_RKQL01000004.1"/>
</dbReference>
<dbReference type="InterPro" id="IPR029063">
    <property type="entry name" value="SAM-dependent_MTases_sf"/>
</dbReference>
<comment type="caution">
    <text evidence="8">The sequence shown here is derived from an EMBL/GenBank/DDBJ whole genome shotgun (WGS) entry which is preliminary data.</text>
</comment>
<keyword evidence="3" id="KW-0808">Transferase</keyword>
<dbReference type="PANTHER" id="PTHR43667:SF1">
    <property type="entry name" value="CYCLOPROPANE-FATTY-ACYL-PHOSPHOLIPID SYNTHASE"/>
    <property type="match status" value="1"/>
</dbReference>
<dbReference type="PIRSF" id="PIRSF003085">
    <property type="entry name" value="CMAS"/>
    <property type="match status" value="1"/>
</dbReference>
<dbReference type="GO" id="GO:0032259">
    <property type="term" value="P:methylation"/>
    <property type="evidence" value="ECO:0007669"/>
    <property type="project" value="UniProtKB-KW"/>
</dbReference>
<evidence type="ECO:0000256" key="4">
    <source>
        <dbReference type="ARBA" id="ARBA00022691"/>
    </source>
</evidence>
<evidence type="ECO:0000259" key="7">
    <source>
        <dbReference type="Pfam" id="PF25371"/>
    </source>
</evidence>
<organism evidence="8 9">
    <name type="scientific">Tibeticola sediminis</name>
    <dbReference type="NCBI Taxonomy" id="1917811"/>
    <lineage>
        <taxon>Bacteria</taxon>
        <taxon>Pseudomonadati</taxon>
        <taxon>Pseudomonadota</taxon>
        <taxon>Betaproteobacteria</taxon>
        <taxon>Burkholderiales</taxon>
        <taxon>Comamonadaceae</taxon>
        <taxon>Tibeticola</taxon>
    </lineage>
</organism>
<dbReference type="Gene3D" id="3.40.50.150">
    <property type="entry name" value="Vaccinia Virus protein VP39"/>
    <property type="match status" value="1"/>
</dbReference>
<evidence type="ECO:0000313" key="8">
    <source>
        <dbReference type="EMBL" id="RPE66680.1"/>
    </source>
</evidence>
<keyword evidence="5" id="KW-0443">Lipid metabolism</keyword>
<feature type="active site" evidence="6">
    <location>
        <position position="397"/>
    </location>
</feature>
<dbReference type="Proteomes" id="UP000272193">
    <property type="component" value="Unassembled WGS sequence"/>
</dbReference>
<evidence type="ECO:0000256" key="5">
    <source>
        <dbReference type="ARBA" id="ARBA00023098"/>
    </source>
</evidence>
<dbReference type="InterPro" id="IPR050723">
    <property type="entry name" value="CFA/CMAS"/>
</dbReference>
<dbReference type="Pfam" id="PF02353">
    <property type="entry name" value="CMAS"/>
    <property type="match status" value="1"/>
</dbReference>
<name>A0A3N4UYN3_9BURK</name>
<keyword evidence="4" id="KW-0949">S-adenosyl-L-methionine</keyword>
<proteinExistence type="inferred from homology"/>
<accession>A0A3N4UYN3</accession>
<evidence type="ECO:0000256" key="3">
    <source>
        <dbReference type="ARBA" id="ARBA00022679"/>
    </source>
</evidence>
<evidence type="ECO:0000313" key="9">
    <source>
        <dbReference type="Proteomes" id="UP000272193"/>
    </source>
</evidence>
<dbReference type="PANTHER" id="PTHR43667">
    <property type="entry name" value="CYCLOPROPANE-FATTY-ACYL-PHOSPHOLIPID SYNTHASE"/>
    <property type="match status" value="1"/>
</dbReference>
<dbReference type="GO" id="GO:0008610">
    <property type="term" value="P:lipid biosynthetic process"/>
    <property type="evidence" value="ECO:0007669"/>
    <property type="project" value="InterPro"/>
</dbReference>
<dbReference type="EMBL" id="RKQL01000004">
    <property type="protein sequence ID" value="RPE66680.1"/>
    <property type="molecule type" value="Genomic_DNA"/>
</dbReference>
<dbReference type="CDD" id="cd02440">
    <property type="entry name" value="AdoMet_MTases"/>
    <property type="match status" value="1"/>
</dbReference>
<reference evidence="8 9" key="1">
    <citation type="submission" date="2018-11" db="EMBL/GenBank/DDBJ databases">
        <title>Genomic Encyclopedia of Type Strains, Phase IV (KMG-IV): sequencing the most valuable type-strain genomes for metagenomic binning, comparative biology and taxonomic classification.</title>
        <authorList>
            <person name="Goeker M."/>
        </authorList>
    </citation>
    <scope>NUCLEOTIDE SEQUENCE [LARGE SCALE GENOMIC DNA]</scope>
    <source>
        <strain evidence="8 9">DSM 101684</strain>
    </source>
</reference>
<dbReference type="Pfam" id="PF25371">
    <property type="entry name" value="DUF7884"/>
    <property type="match status" value="1"/>
</dbReference>
<dbReference type="OrthoDB" id="9782855at2"/>
<evidence type="ECO:0000256" key="1">
    <source>
        <dbReference type="ARBA" id="ARBA00010815"/>
    </source>
</evidence>
<keyword evidence="2" id="KW-0489">Methyltransferase</keyword>